<accession>A0A1E3J9B1</accession>
<dbReference type="GeneID" id="30193216"/>
<evidence type="ECO:0000256" key="3">
    <source>
        <dbReference type="ARBA" id="ARBA00022692"/>
    </source>
</evidence>
<feature type="transmembrane region" description="Helical" evidence="10">
    <location>
        <begin position="116"/>
        <end position="143"/>
    </location>
</feature>
<evidence type="ECO:0000256" key="5">
    <source>
        <dbReference type="ARBA" id="ARBA00022741"/>
    </source>
</evidence>
<feature type="transmembrane region" description="Helical" evidence="10">
    <location>
        <begin position="1258"/>
        <end position="1278"/>
    </location>
</feature>
<dbReference type="InterPro" id="IPR050173">
    <property type="entry name" value="ABC_transporter_C-like"/>
</dbReference>
<keyword evidence="6 13" id="KW-0067">ATP-binding</keyword>
<feature type="transmembrane region" description="Helical" evidence="10">
    <location>
        <begin position="221"/>
        <end position="238"/>
    </location>
</feature>
<sequence length="1656" mass="183110">MDPHQLAQAALSLPPLLHVAKAKPHPPPLIFRHSLFLFPLFVAASILILLLSWAIPKLYRATKSKFSKHEYEAILARDDELGVETEAVEVVAAPPAMPSGGLLDDFKKHVRSMREYGTVLFALEVVRTLCLCALLGLSIYATILAESPVENSTGLGDVDILKKHWKGKKGKKRKHHHKSTVDDYSSLEWGEFGVSGFYLYTLVFSFLLLTLRPATPLRRHLIAHLDVLLLLGFAVYAYRDYWPLFTFDLESADIHNAITWSRAVILTIAAVVIPLIRPRTYTPVDPENPTPPGEVHPEQTAPILSYIFFEYMTGLVWKAWKSPSLPYEALHPLADYDRAAYLYNQNMDKLDPVKRKAKGLKPRNLVILLASIFKKEVVFVCAMTSIAAILELSGSVGINQLLDYLEKNGKGHTLRPIVWIIVLFAGPTLSSMALQFYIFTTTRTLVRTEALLTQLLFDHSLRLRMKDQVDDDREKEVEEIDNEEAVVPVVTVEEIVDHAPGAPEELLHRADSETEGETAVAPSTEATEVGSSAGSDKDKATSRKAAADAEAQKTKGQGLAGKINVLMAADIDALIEGRDLALVFVYTPIQFVLCIALLYRILSWSSLIGMLTMFITLPLPGLLTKLNAQFQRKRMLATDSRIDTITEAIGALRIIKMFGWEDRIKERVAAKREDELTLIWQRRLMTLFTTLLNTVLPVLTMTVTFAVYTTIQKQQLTAAKVFTSMTVFELVKGQMGMTFYLLNSIVTAWVSVGRLDKFLHEASFQSEMIDEYAEEASTDDKPEGLLKAEEDGVVRFHEATFTWDPNPSNKNDQGFKLVIEDAAFVKGKINLIAGPTGSGKSSLLKALVGELHFHRKAGSFFHLPRSGGVSYAAQESWCSSDSIRDNILFGEPFEEARYWKVISACGLEPDLKLFDDGDHTEVGEKGITLSGGQKARITLARAIYSRTAVVLLDDIFSALDTLTSRWIIDNLFTGDLVKDRTVLLITHHLHLIAPVADYIITLNEDGTARSQGSVNDGALDQGELEEVEAAEVQEIKDAEAEEKKEEKKPAAKLIKDEEKSEGRISKRALFAFFRTFGGPVFWFLYFGLLVGGQAMSSFETYWLGRWARAYDESESPKDVSVAFYLGLYFVFVLIGLVELAASAILFYIGAVKASREVHRRLVNSIFGAYMRFLDSTPVGRIISRFTKDMKSVDGSFTETFANVADVTVGLALKIIVVVSLVPLFSLPAVFIGLLGGTIGEMYIHGQLSVKREMSNAKSPLFSHFSAAFNGIVSIRAYGAQNKMRNEAQRRADKYTLISKSTDVYLSFNFNRWVTVRLDMLGGLFAACLAAFLVYGPRLDASTAGFALSQAISFSSMILWWVRMINEMEVQGNSVERIQDYLDIPQEPAFDDRKQPSAAWPTSGEIVLDGLSAKYSNDGPIVLDELKVSIKSGEKVGIVGRTGSGKSTLALALLRMLPTTGKVLIDGVDTAKINLHALRSNVTIIPQDPILLSGSLRFNLDPFGEHDDAELNDALQSSGLGATRQSGISGSVTPQRLSLDTHISAGGGNLSQGQRQLVALARALVRNSKVLILDEATASVDFDTDTLIQQSIRDLPSSCTVLTVAHRLSTVMDYDKILVLGAGKVLEYDTPKNLQQNKESYFAKLVQAMEGKDVDST</sequence>
<dbReference type="FunFam" id="3.40.50.300:FF:000838">
    <property type="entry name" value="ABC multidrug transporter (Eurofung)"/>
    <property type="match status" value="1"/>
</dbReference>
<evidence type="ECO:0000256" key="4">
    <source>
        <dbReference type="ARBA" id="ARBA00022737"/>
    </source>
</evidence>
<feature type="transmembrane region" description="Helical" evidence="10">
    <location>
        <begin position="731"/>
        <end position="752"/>
    </location>
</feature>
<keyword evidence="2" id="KW-0813">Transport</keyword>
<feature type="domain" description="ABC transmembrane type-1" evidence="12">
    <location>
        <begin position="378"/>
        <end position="747"/>
    </location>
</feature>
<comment type="subcellular location">
    <subcellularLocation>
        <location evidence="1">Membrane</location>
        <topology evidence="1">Multi-pass membrane protein</topology>
    </subcellularLocation>
</comment>
<feature type="transmembrane region" description="Helical" evidence="10">
    <location>
        <begin position="580"/>
        <end position="601"/>
    </location>
</feature>
<feature type="transmembrane region" description="Helical" evidence="10">
    <location>
        <begin position="192"/>
        <end position="209"/>
    </location>
</feature>
<feature type="compositionally biased region" description="Basic and acidic residues" evidence="9">
    <location>
        <begin position="535"/>
        <end position="551"/>
    </location>
</feature>
<dbReference type="PROSITE" id="PS50893">
    <property type="entry name" value="ABC_TRANSPORTER_2"/>
    <property type="match status" value="2"/>
</dbReference>
<evidence type="ECO:0000256" key="1">
    <source>
        <dbReference type="ARBA" id="ARBA00004141"/>
    </source>
</evidence>
<dbReference type="InterPro" id="IPR003439">
    <property type="entry name" value="ABC_transporter-like_ATP-bd"/>
</dbReference>
<organism evidence="13 14">
    <name type="scientific">Cryptococcus wingfieldii CBS 7118</name>
    <dbReference type="NCBI Taxonomy" id="1295528"/>
    <lineage>
        <taxon>Eukaryota</taxon>
        <taxon>Fungi</taxon>
        <taxon>Dikarya</taxon>
        <taxon>Basidiomycota</taxon>
        <taxon>Agaricomycotina</taxon>
        <taxon>Tremellomycetes</taxon>
        <taxon>Tremellales</taxon>
        <taxon>Cryptococcaceae</taxon>
        <taxon>Cryptococcus</taxon>
    </lineage>
</organism>
<evidence type="ECO:0000259" key="12">
    <source>
        <dbReference type="PROSITE" id="PS50929"/>
    </source>
</evidence>
<dbReference type="RefSeq" id="XP_019032041.1">
    <property type="nucleotide sequence ID" value="XM_019176128.1"/>
</dbReference>
<feature type="transmembrane region" description="Helical" evidence="10">
    <location>
        <begin position="1214"/>
        <end position="1238"/>
    </location>
</feature>
<feature type="transmembrane region" description="Helical" evidence="10">
    <location>
        <begin position="38"/>
        <end position="59"/>
    </location>
</feature>
<keyword evidence="4" id="KW-0677">Repeat</keyword>
<dbReference type="GO" id="GO:0016020">
    <property type="term" value="C:membrane"/>
    <property type="evidence" value="ECO:0007669"/>
    <property type="project" value="UniProtKB-SubCell"/>
</dbReference>
<feature type="transmembrane region" description="Helical" evidence="10">
    <location>
        <begin position="691"/>
        <end position="711"/>
    </location>
</feature>
<protein>
    <submittedName>
        <fullName evidence="13">ATP-binding cassette transporter</fullName>
    </submittedName>
</protein>
<dbReference type="InterPro" id="IPR036640">
    <property type="entry name" value="ABC1_TM_sf"/>
</dbReference>
<name>A0A1E3J9B1_9TREE</name>
<evidence type="ECO:0000256" key="7">
    <source>
        <dbReference type="ARBA" id="ARBA00022989"/>
    </source>
</evidence>
<dbReference type="GO" id="GO:0140359">
    <property type="term" value="F:ABC-type transporter activity"/>
    <property type="evidence" value="ECO:0007669"/>
    <property type="project" value="InterPro"/>
</dbReference>
<evidence type="ECO:0000259" key="11">
    <source>
        <dbReference type="PROSITE" id="PS50893"/>
    </source>
</evidence>
<dbReference type="CDD" id="cd03244">
    <property type="entry name" value="ABCC_MRP_domain2"/>
    <property type="match status" value="1"/>
</dbReference>
<dbReference type="InterPro" id="IPR011527">
    <property type="entry name" value="ABC1_TM_dom"/>
</dbReference>
<comment type="caution">
    <text evidence="13">The sequence shown here is derived from an EMBL/GenBank/DDBJ whole genome shotgun (WGS) entry which is preliminary data.</text>
</comment>
<dbReference type="PANTHER" id="PTHR24223:SF356">
    <property type="entry name" value="ATP-BINDING CASSETTE TRANSPORTER ABC4"/>
    <property type="match status" value="1"/>
</dbReference>
<dbReference type="EMBL" id="AWGH01000010">
    <property type="protein sequence ID" value="ODN97439.1"/>
    <property type="molecule type" value="Genomic_DNA"/>
</dbReference>
<feature type="transmembrane region" description="Helical" evidence="10">
    <location>
        <begin position="1315"/>
        <end position="1334"/>
    </location>
</feature>
<proteinExistence type="predicted"/>
<feature type="transmembrane region" description="Helical" evidence="10">
    <location>
        <begin position="607"/>
        <end position="626"/>
    </location>
</feature>
<dbReference type="GO" id="GO:0016887">
    <property type="term" value="F:ATP hydrolysis activity"/>
    <property type="evidence" value="ECO:0007669"/>
    <property type="project" value="InterPro"/>
</dbReference>
<dbReference type="CDD" id="cd18596">
    <property type="entry name" value="ABC_6TM_VMR1_D1_like"/>
    <property type="match status" value="1"/>
</dbReference>
<evidence type="ECO:0000256" key="9">
    <source>
        <dbReference type="SAM" id="MobiDB-lite"/>
    </source>
</evidence>
<dbReference type="InterPro" id="IPR003593">
    <property type="entry name" value="AAA+_ATPase"/>
</dbReference>
<feature type="compositionally biased region" description="Polar residues" evidence="9">
    <location>
        <begin position="524"/>
        <end position="534"/>
    </location>
</feature>
<dbReference type="Pfam" id="PF00005">
    <property type="entry name" value="ABC_tran"/>
    <property type="match status" value="2"/>
</dbReference>
<keyword evidence="7 10" id="KW-1133">Transmembrane helix</keyword>
<dbReference type="Gene3D" id="3.40.50.300">
    <property type="entry name" value="P-loop containing nucleotide triphosphate hydrolases"/>
    <property type="match status" value="2"/>
</dbReference>
<keyword evidence="3 10" id="KW-0812">Transmembrane</keyword>
<dbReference type="FunFam" id="1.20.1560.10:FF:000013">
    <property type="entry name" value="ABC transporter C family member 2"/>
    <property type="match status" value="1"/>
</dbReference>
<keyword evidence="5" id="KW-0547">Nucleotide-binding</keyword>
<feature type="transmembrane region" description="Helical" evidence="10">
    <location>
        <begin position="417"/>
        <end position="439"/>
    </location>
</feature>
<feature type="domain" description="ABC transmembrane type-1" evidence="12">
    <location>
        <begin position="1083"/>
        <end position="1368"/>
    </location>
</feature>
<feature type="domain" description="ABC transporter" evidence="11">
    <location>
        <begin position="794"/>
        <end position="1029"/>
    </location>
</feature>
<dbReference type="SUPFAM" id="SSF52540">
    <property type="entry name" value="P-loop containing nucleoside triphosphate hydrolases"/>
    <property type="match status" value="2"/>
</dbReference>
<evidence type="ECO:0000256" key="10">
    <source>
        <dbReference type="SAM" id="Phobius"/>
    </source>
</evidence>
<evidence type="ECO:0000256" key="8">
    <source>
        <dbReference type="ARBA" id="ARBA00023136"/>
    </source>
</evidence>
<dbReference type="OrthoDB" id="6500128at2759"/>
<dbReference type="SMART" id="SM00382">
    <property type="entry name" value="AAA"/>
    <property type="match status" value="2"/>
</dbReference>
<feature type="domain" description="ABC transporter" evidence="11">
    <location>
        <begin position="1405"/>
        <end position="1646"/>
    </location>
</feature>
<evidence type="ECO:0000256" key="6">
    <source>
        <dbReference type="ARBA" id="ARBA00022840"/>
    </source>
</evidence>
<dbReference type="PROSITE" id="PS00211">
    <property type="entry name" value="ABC_TRANSPORTER_1"/>
    <property type="match status" value="2"/>
</dbReference>
<dbReference type="InterPro" id="IPR017871">
    <property type="entry name" value="ABC_transporter-like_CS"/>
</dbReference>
<feature type="transmembrane region" description="Helical" evidence="10">
    <location>
        <begin position="1121"/>
        <end position="1150"/>
    </location>
</feature>
<dbReference type="InterPro" id="IPR027417">
    <property type="entry name" value="P-loop_NTPase"/>
</dbReference>
<dbReference type="CDD" id="cd03250">
    <property type="entry name" value="ABCC_MRP_domain1"/>
    <property type="match status" value="1"/>
</dbReference>
<keyword evidence="8 10" id="KW-0472">Membrane</keyword>
<gene>
    <name evidence="13" type="ORF">L198_04003</name>
</gene>
<dbReference type="Pfam" id="PF00664">
    <property type="entry name" value="ABC_membrane"/>
    <property type="match status" value="2"/>
</dbReference>
<dbReference type="PANTHER" id="PTHR24223">
    <property type="entry name" value="ATP-BINDING CASSETTE SUB-FAMILY C"/>
    <property type="match status" value="1"/>
</dbReference>
<evidence type="ECO:0000313" key="13">
    <source>
        <dbReference type="EMBL" id="ODN97439.1"/>
    </source>
</evidence>
<reference evidence="13 14" key="1">
    <citation type="submission" date="2016-06" db="EMBL/GenBank/DDBJ databases">
        <title>Evolution of pathogenesis and genome organization in the Tremellales.</title>
        <authorList>
            <person name="Cuomo C."/>
            <person name="Litvintseva A."/>
            <person name="Heitman J."/>
            <person name="Chen Y."/>
            <person name="Sun S."/>
            <person name="Springer D."/>
            <person name="Dromer F."/>
            <person name="Young S."/>
            <person name="Zeng Q."/>
            <person name="Chapman S."/>
            <person name="Gujja S."/>
            <person name="Saif S."/>
            <person name="Birren B."/>
        </authorList>
    </citation>
    <scope>NUCLEOTIDE SEQUENCE [LARGE SCALE GENOMIC DNA]</scope>
    <source>
        <strain evidence="13 14">CBS 7118</strain>
    </source>
</reference>
<keyword evidence="14" id="KW-1185">Reference proteome</keyword>
<dbReference type="GO" id="GO:0005524">
    <property type="term" value="F:ATP binding"/>
    <property type="evidence" value="ECO:0007669"/>
    <property type="project" value="UniProtKB-KW"/>
</dbReference>
<feature type="transmembrane region" description="Helical" evidence="10">
    <location>
        <begin position="258"/>
        <end position="276"/>
    </location>
</feature>
<dbReference type="Proteomes" id="UP000094819">
    <property type="component" value="Unassembled WGS sequence"/>
</dbReference>
<feature type="transmembrane region" description="Helical" evidence="10">
    <location>
        <begin position="1068"/>
        <end position="1088"/>
    </location>
</feature>
<dbReference type="PROSITE" id="PS50929">
    <property type="entry name" value="ABC_TM1F"/>
    <property type="match status" value="2"/>
</dbReference>
<dbReference type="CDD" id="cd18604">
    <property type="entry name" value="ABC_6TM_VMR1_D2_like"/>
    <property type="match status" value="1"/>
</dbReference>
<evidence type="ECO:0000256" key="2">
    <source>
        <dbReference type="ARBA" id="ARBA00022448"/>
    </source>
</evidence>
<evidence type="ECO:0000313" key="14">
    <source>
        <dbReference type="Proteomes" id="UP000094819"/>
    </source>
</evidence>
<dbReference type="Gene3D" id="1.20.1560.10">
    <property type="entry name" value="ABC transporter type 1, transmembrane domain"/>
    <property type="match status" value="2"/>
</dbReference>
<feature type="region of interest" description="Disordered" evidence="9">
    <location>
        <begin position="510"/>
        <end position="551"/>
    </location>
</feature>
<dbReference type="SUPFAM" id="SSF90123">
    <property type="entry name" value="ABC transporter transmembrane region"/>
    <property type="match status" value="2"/>
</dbReference>